<dbReference type="RefSeq" id="WP_010046631.1">
    <property type="nucleotide sequence ID" value="NZ_CP025958.1"/>
</dbReference>
<feature type="signal peptide" evidence="1">
    <location>
        <begin position="1"/>
        <end position="25"/>
    </location>
</feature>
<organism evidence="3 4">
    <name type="scientific">Gemmata obscuriglobus</name>
    <dbReference type="NCBI Taxonomy" id="114"/>
    <lineage>
        <taxon>Bacteria</taxon>
        <taxon>Pseudomonadati</taxon>
        <taxon>Planctomycetota</taxon>
        <taxon>Planctomycetia</taxon>
        <taxon>Gemmatales</taxon>
        <taxon>Gemmataceae</taxon>
        <taxon>Gemmata</taxon>
    </lineage>
</organism>
<protein>
    <submittedName>
        <fullName evidence="3">YHS domain-containing protein</fullName>
    </submittedName>
</protein>
<gene>
    <name evidence="3" type="ORF">C1280_05310</name>
</gene>
<evidence type="ECO:0000259" key="2">
    <source>
        <dbReference type="Pfam" id="PF04945"/>
    </source>
</evidence>
<evidence type="ECO:0000313" key="3">
    <source>
        <dbReference type="EMBL" id="AWM36496.1"/>
    </source>
</evidence>
<reference evidence="3 4" key="1">
    <citation type="submission" date="2018-01" db="EMBL/GenBank/DDBJ databases">
        <title>G. obscuriglobus.</title>
        <authorList>
            <person name="Franke J."/>
            <person name="Blomberg W."/>
            <person name="Selmecki A."/>
        </authorList>
    </citation>
    <scope>NUCLEOTIDE SEQUENCE [LARGE SCALE GENOMIC DNA]</scope>
    <source>
        <strain evidence="3 4">DSM 5831</strain>
    </source>
</reference>
<dbReference type="InterPro" id="IPR009078">
    <property type="entry name" value="Ferritin-like_SF"/>
</dbReference>
<dbReference type="SUPFAM" id="SSF47240">
    <property type="entry name" value="Ferritin-like"/>
    <property type="match status" value="1"/>
</dbReference>
<dbReference type="Pfam" id="PF04945">
    <property type="entry name" value="YHS"/>
    <property type="match status" value="1"/>
</dbReference>
<dbReference type="InterPro" id="IPR012348">
    <property type="entry name" value="RNR-like"/>
</dbReference>
<proteinExistence type="predicted"/>
<feature type="domain" description="YHS" evidence="2">
    <location>
        <begin position="210"/>
        <end position="237"/>
    </location>
</feature>
<keyword evidence="1" id="KW-0732">Signal</keyword>
<dbReference type="AlphaFoldDB" id="A0A2Z3GYU2"/>
<dbReference type="KEGG" id="gog:C1280_05310"/>
<dbReference type="EMBL" id="CP025958">
    <property type="protein sequence ID" value="AWM36496.1"/>
    <property type="molecule type" value="Genomic_DNA"/>
</dbReference>
<evidence type="ECO:0000256" key="1">
    <source>
        <dbReference type="SAM" id="SignalP"/>
    </source>
</evidence>
<name>A0A2Z3GYU2_9BACT</name>
<feature type="chain" id="PRO_5016428788" evidence="1">
    <location>
        <begin position="26"/>
        <end position="239"/>
    </location>
</feature>
<dbReference type="GO" id="GO:0016491">
    <property type="term" value="F:oxidoreductase activity"/>
    <property type="evidence" value="ECO:0007669"/>
    <property type="project" value="InterPro"/>
</dbReference>
<accession>A0A2Z3GYU2</accession>
<dbReference type="OrthoDB" id="281529at2"/>
<keyword evidence="4" id="KW-1185">Reference proteome</keyword>
<dbReference type="Gene3D" id="1.10.620.20">
    <property type="entry name" value="Ribonucleotide Reductase, subunit A"/>
    <property type="match status" value="1"/>
</dbReference>
<dbReference type="Proteomes" id="UP000245802">
    <property type="component" value="Chromosome"/>
</dbReference>
<sequence length="239" mass="25623">MFQRTAALAALAAGILALASAAGLAQPNKKAKPDDAAKVKKALQEVQDFVGTWNLEGTQKVGGKTDAWKEKVAWGWKFKDGEAWIAVEFAEGKGKYFSGGELRYNLDKKKYVLALTPSGKGEAQTFEGDIAKGALKVDRKDAKTGDVYRVTMNTIAEGARFAMKYEKQDGGKGLFSTVHQMSGSKDGESFAGGAKKPECIVSGGSANIPVTYMGKTYYVCCSGCRDEFNADPAKYVKGK</sequence>
<dbReference type="InterPro" id="IPR007029">
    <property type="entry name" value="YHS_dom"/>
</dbReference>
<evidence type="ECO:0000313" key="4">
    <source>
        <dbReference type="Proteomes" id="UP000245802"/>
    </source>
</evidence>